<comment type="caution">
    <text evidence="2">The sequence shown here is derived from an EMBL/GenBank/DDBJ whole genome shotgun (WGS) entry which is preliminary data.</text>
</comment>
<protein>
    <submittedName>
        <fullName evidence="2">Uncharacterized protein</fullName>
    </submittedName>
</protein>
<dbReference type="Gene3D" id="3.40.50.12580">
    <property type="match status" value="1"/>
</dbReference>
<dbReference type="Proteomes" id="UP001500416">
    <property type="component" value="Unassembled WGS sequence"/>
</dbReference>
<evidence type="ECO:0000313" key="2">
    <source>
        <dbReference type="EMBL" id="GAA0221302.1"/>
    </source>
</evidence>
<gene>
    <name evidence="2" type="ORF">GCM10010492_19270</name>
</gene>
<dbReference type="RefSeq" id="WP_343933338.1">
    <property type="nucleotide sequence ID" value="NZ_BAAABU010000003.1"/>
</dbReference>
<evidence type="ECO:0000313" key="3">
    <source>
        <dbReference type="Proteomes" id="UP001500416"/>
    </source>
</evidence>
<dbReference type="SUPFAM" id="SSF53756">
    <property type="entry name" value="UDP-Glycosyltransferase/glycogen phosphorylase"/>
    <property type="match status" value="1"/>
</dbReference>
<sequence>MGKETWVTERRVLLVIRNLTSLYRLLQLVDGMFAGQRIALKFTIDKGSEYVRDLRKHLIETGCDVLSWQNATKTEFHAIMAAHAGSALHELRGPILTIAHGAGYPRIVPETTGSLLSPTGVARSQLVYSDRVIPARIGLSHEEQFGLIDRTCPEARDRCVVVGDPAADQLRASTVLRDRYRAALGVGPDQRLVLVTSTWGPNSALAAGPDLPQRLLAELPLGRYRVALTQHWNISQGHSRYEVGQQFRDGTRCGLITVPPDRSWQAALIAADVVIGDHGSVTFYGVALGKPLLLASDGGCEVDPASANAEVWRKARPLDLQAPLRPQVESALDDGGDPALREITDRVLGRPGEAKALVHRVLCEMMDLPLSATPPVEPVEVHRAPPGRPVGAQVVTASLHRRHVVLERFPHLLSGLRPEGDTAPMLVVDESVVDGTVRDNADIVVRTEVAGDPRRWVADQLAAHPGAAVAAAATESGSVVGFRDEPAIDLAEVGPTAAACALHHWASLRRRRVPPRGLVLVVHDNDVTRVVSLAGRRPHRAPQPRDPNQRRTSALRGLPASR</sequence>
<reference evidence="2 3" key="1">
    <citation type="journal article" date="2019" name="Int. J. Syst. Evol. Microbiol.">
        <title>The Global Catalogue of Microorganisms (GCM) 10K type strain sequencing project: providing services to taxonomists for standard genome sequencing and annotation.</title>
        <authorList>
            <consortium name="The Broad Institute Genomics Platform"/>
            <consortium name="The Broad Institute Genome Sequencing Center for Infectious Disease"/>
            <person name="Wu L."/>
            <person name="Ma J."/>
        </authorList>
    </citation>
    <scope>NUCLEOTIDE SEQUENCE [LARGE SCALE GENOMIC DNA]</scope>
    <source>
        <strain evidence="2 3">JCM 3380</strain>
    </source>
</reference>
<organism evidence="2 3">
    <name type="scientific">Saccharothrix mutabilis subsp. mutabilis</name>
    <dbReference type="NCBI Taxonomy" id="66855"/>
    <lineage>
        <taxon>Bacteria</taxon>
        <taxon>Bacillati</taxon>
        <taxon>Actinomycetota</taxon>
        <taxon>Actinomycetes</taxon>
        <taxon>Pseudonocardiales</taxon>
        <taxon>Pseudonocardiaceae</taxon>
        <taxon>Saccharothrix</taxon>
    </lineage>
</organism>
<accession>A0ABN0TGT8</accession>
<proteinExistence type="predicted"/>
<dbReference type="InterPro" id="IPR043148">
    <property type="entry name" value="TagF_C"/>
</dbReference>
<keyword evidence="3" id="KW-1185">Reference proteome</keyword>
<name>A0ABN0TGT8_9PSEU</name>
<evidence type="ECO:0000256" key="1">
    <source>
        <dbReference type="SAM" id="MobiDB-lite"/>
    </source>
</evidence>
<feature type="region of interest" description="Disordered" evidence="1">
    <location>
        <begin position="536"/>
        <end position="562"/>
    </location>
</feature>
<dbReference type="EMBL" id="BAAABU010000003">
    <property type="protein sequence ID" value="GAA0221302.1"/>
    <property type="molecule type" value="Genomic_DNA"/>
</dbReference>